<keyword evidence="3" id="KW-1185">Reference proteome</keyword>
<organism evidence="2 3">
    <name type="scientific">Rhamnusium bicolor</name>
    <dbReference type="NCBI Taxonomy" id="1586634"/>
    <lineage>
        <taxon>Eukaryota</taxon>
        <taxon>Metazoa</taxon>
        <taxon>Ecdysozoa</taxon>
        <taxon>Arthropoda</taxon>
        <taxon>Hexapoda</taxon>
        <taxon>Insecta</taxon>
        <taxon>Pterygota</taxon>
        <taxon>Neoptera</taxon>
        <taxon>Endopterygota</taxon>
        <taxon>Coleoptera</taxon>
        <taxon>Polyphaga</taxon>
        <taxon>Cucujiformia</taxon>
        <taxon>Chrysomeloidea</taxon>
        <taxon>Cerambycidae</taxon>
        <taxon>Lepturinae</taxon>
        <taxon>Rhagiini</taxon>
        <taxon>Rhamnusium</taxon>
    </lineage>
</organism>
<dbReference type="AlphaFoldDB" id="A0AAV8ZPP2"/>
<evidence type="ECO:0000313" key="3">
    <source>
        <dbReference type="Proteomes" id="UP001162156"/>
    </source>
</evidence>
<dbReference type="EMBL" id="JANEYF010000994">
    <property type="protein sequence ID" value="KAJ8966494.1"/>
    <property type="molecule type" value="Genomic_DNA"/>
</dbReference>
<evidence type="ECO:0000256" key="1">
    <source>
        <dbReference type="SAM" id="MobiDB-lite"/>
    </source>
</evidence>
<feature type="compositionally biased region" description="Acidic residues" evidence="1">
    <location>
        <begin position="33"/>
        <end position="57"/>
    </location>
</feature>
<protein>
    <recommendedName>
        <fullName evidence="4">PiggyBac transposable element-derived protein domain-containing protein</fullName>
    </recommendedName>
</protein>
<evidence type="ECO:0000313" key="2">
    <source>
        <dbReference type="EMBL" id="KAJ8966494.1"/>
    </source>
</evidence>
<sequence length="197" mass="22538">MAKRNVWSFNDLQELNEGEVDALLVEIPFDGESVDEFEDEEGEEDAVDPMDTEDYTEEITVASTQNSSDSEEDEDNVPLSHFLPKDKFIWKKPLIVTNTDNIVGDFSELVGPTNISDDIEFPFDIFGWRKGIPEDFKADKELKRGDFDWRITDDGISCVKWMDKRIVLLASNCENPSEINHVIRKKRNGEAEKCSLP</sequence>
<name>A0AAV8ZPP2_9CUCU</name>
<dbReference type="Proteomes" id="UP001162156">
    <property type="component" value="Unassembled WGS sequence"/>
</dbReference>
<evidence type="ECO:0008006" key="4">
    <source>
        <dbReference type="Google" id="ProtNLM"/>
    </source>
</evidence>
<gene>
    <name evidence="2" type="ORF">NQ314_003503</name>
</gene>
<reference evidence="2" key="1">
    <citation type="journal article" date="2023" name="Insect Mol. Biol.">
        <title>Genome sequencing provides insights into the evolution of gene families encoding plant cell wall-degrading enzymes in longhorned beetles.</title>
        <authorList>
            <person name="Shin N.R."/>
            <person name="Okamura Y."/>
            <person name="Kirsch R."/>
            <person name="Pauchet Y."/>
        </authorList>
    </citation>
    <scope>NUCLEOTIDE SEQUENCE</scope>
    <source>
        <strain evidence="2">RBIC_L_NR</strain>
    </source>
</reference>
<proteinExistence type="predicted"/>
<feature type="region of interest" description="Disordered" evidence="1">
    <location>
        <begin position="33"/>
        <end position="76"/>
    </location>
</feature>
<accession>A0AAV8ZPP2</accession>
<comment type="caution">
    <text evidence="2">The sequence shown here is derived from an EMBL/GenBank/DDBJ whole genome shotgun (WGS) entry which is preliminary data.</text>
</comment>